<feature type="domain" description="C-methyltransferase" evidence="2">
    <location>
        <begin position="263"/>
        <end position="418"/>
    </location>
</feature>
<dbReference type="PANTHER" id="PTHR43861:SF5">
    <property type="entry name" value="BLL5978 PROTEIN"/>
    <property type="match status" value="1"/>
</dbReference>
<dbReference type="AlphaFoldDB" id="A0A381X7Y1"/>
<evidence type="ECO:0008006" key="4">
    <source>
        <dbReference type="Google" id="ProtNLM"/>
    </source>
</evidence>
<dbReference type="Gene3D" id="6.20.50.110">
    <property type="entry name" value="Methyltransferase, zinc-binding domain"/>
    <property type="match status" value="1"/>
</dbReference>
<name>A0A381X7Y1_9ZZZZ</name>
<organism evidence="3">
    <name type="scientific">marine metagenome</name>
    <dbReference type="NCBI Taxonomy" id="408172"/>
    <lineage>
        <taxon>unclassified sequences</taxon>
        <taxon>metagenomes</taxon>
        <taxon>ecological metagenomes</taxon>
    </lineage>
</organism>
<dbReference type="Pfam" id="PF13489">
    <property type="entry name" value="Methyltransf_23"/>
    <property type="match status" value="1"/>
</dbReference>
<dbReference type="PANTHER" id="PTHR43861">
    <property type="entry name" value="TRANS-ACONITATE 2-METHYLTRANSFERASE-RELATED"/>
    <property type="match status" value="1"/>
</dbReference>
<sequence length="423" mass="46875">MAQHPNINASAVGSGSSVPVERCQISGSQDLRTILFLGFLPSVNTMEPIGTRPSEQPAYPAELLYCPESKLVQLGLILDPAVLYPPHYANRTGITRGMRENFAELYQEVMRLYPISKEDLVVDVGSNDGTLLSNFQAAGHRVLGIEPTGAGQVALDHGVDTLNSFFGPKVATEVVERNGRCKIVTGTYVLSHIENVHELVESILALLDHDGIFISEVHYLPSLIETLQYDAIYHENLRYHSLQSLKYLFEMHALEIIRAKRIPTHGGSIRVYAARKGQKAIQPSVAELLAVENQQLTWGRFVDFRSRASQSKLDLMAMVKEIRGKGEKIYGIGGPSRASTLIHYVGLDDSIIDCVLEIEGSYKIGKMMPGTLIPVLEEAKLFADQPEYALLFSWHIADELVPKLREKGYRGKFIVPLPTPTIV</sequence>
<dbReference type="InterPro" id="IPR013630">
    <property type="entry name" value="Methyltransf_Zn-bd_dom_put"/>
</dbReference>
<proteinExistence type="predicted"/>
<gene>
    <name evidence="3" type="ORF">METZ01_LOCUS113506</name>
</gene>
<dbReference type="Gene3D" id="3.40.50.720">
    <property type="entry name" value="NAD(P)-binding Rossmann-like Domain"/>
    <property type="match status" value="1"/>
</dbReference>
<dbReference type="EMBL" id="UINC01014168">
    <property type="protein sequence ID" value="SVA60652.1"/>
    <property type="molecule type" value="Genomic_DNA"/>
</dbReference>
<dbReference type="InterPro" id="IPR013691">
    <property type="entry name" value="MeTrfase_14"/>
</dbReference>
<evidence type="ECO:0000259" key="2">
    <source>
        <dbReference type="Pfam" id="PF08484"/>
    </source>
</evidence>
<dbReference type="InterPro" id="IPR029063">
    <property type="entry name" value="SAM-dependent_MTases_sf"/>
</dbReference>
<dbReference type="Pfam" id="PF08484">
    <property type="entry name" value="Methyltransf_14"/>
    <property type="match status" value="1"/>
</dbReference>
<feature type="domain" description="Methyltransferase putative zinc binding" evidence="1">
    <location>
        <begin position="23"/>
        <end position="84"/>
    </location>
</feature>
<dbReference type="Gene3D" id="3.40.50.150">
    <property type="entry name" value="Vaccinia Virus protein VP39"/>
    <property type="match status" value="1"/>
</dbReference>
<protein>
    <recommendedName>
        <fullName evidence="4">C-methyltransferase domain-containing protein</fullName>
    </recommendedName>
</protein>
<evidence type="ECO:0000259" key="1">
    <source>
        <dbReference type="Pfam" id="PF08421"/>
    </source>
</evidence>
<dbReference type="SUPFAM" id="SSF53335">
    <property type="entry name" value="S-adenosyl-L-methionine-dependent methyltransferases"/>
    <property type="match status" value="1"/>
</dbReference>
<dbReference type="Pfam" id="PF08421">
    <property type="entry name" value="Methyltransf_13"/>
    <property type="match status" value="1"/>
</dbReference>
<reference evidence="3" key="1">
    <citation type="submission" date="2018-05" db="EMBL/GenBank/DDBJ databases">
        <authorList>
            <person name="Lanie J.A."/>
            <person name="Ng W.-L."/>
            <person name="Kazmierczak K.M."/>
            <person name="Andrzejewski T.M."/>
            <person name="Davidsen T.M."/>
            <person name="Wayne K.J."/>
            <person name="Tettelin H."/>
            <person name="Glass J.I."/>
            <person name="Rusch D."/>
            <person name="Podicherti R."/>
            <person name="Tsui H.-C.T."/>
            <person name="Winkler M.E."/>
        </authorList>
    </citation>
    <scope>NUCLEOTIDE SEQUENCE</scope>
</reference>
<evidence type="ECO:0000313" key="3">
    <source>
        <dbReference type="EMBL" id="SVA60652.1"/>
    </source>
</evidence>
<dbReference type="InterPro" id="IPR038576">
    <property type="entry name" value="Methyltransf_Zn-bd_dom_put_sf"/>
</dbReference>
<accession>A0A381X7Y1</accession>